<feature type="domain" description="U-box" evidence="6">
    <location>
        <begin position="956"/>
        <end position="1029"/>
    </location>
</feature>
<dbReference type="SMART" id="SM00504">
    <property type="entry name" value="Ubox"/>
    <property type="match status" value="1"/>
</dbReference>
<dbReference type="GO" id="GO:0004842">
    <property type="term" value="F:ubiquitin-protein transferase activity"/>
    <property type="evidence" value="ECO:0007669"/>
    <property type="project" value="InterPro"/>
</dbReference>
<dbReference type="EC" id="5.2.1.8" evidence="1"/>
<dbReference type="InterPro" id="IPR003613">
    <property type="entry name" value="Ubox_domain"/>
</dbReference>
<dbReference type="InterPro" id="IPR002035">
    <property type="entry name" value="VWF_A"/>
</dbReference>
<keyword evidence="2" id="KW-0413">Isomerase</keyword>
<dbReference type="PROSITE" id="PS51698">
    <property type="entry name" value="U_BOX"/>
    <property type="match status" value="1"/>
</dbReference>
<feature type="compositionally biased region" description="Polar residues" evidence="3">
    <location>
        <begin position="1249"/>
        <end position="1264"/>
    </location>
</feature>
<dbReference type="PANTHER" id="PTHR24068">
    <property type="entry name" value="UBIQUITIN-CONJUGATING ENZYME E2"/>
    <property type="match status" value="1"/>
</dbReference>
<evidence type="ECO:0000313" key="8">
    <source>
        <dbReference type="Proteomes" id="UP000053617"/>
    </source>
</evidence>
<reference evidence="7 8" key="1">
    <citation type="submission" date="2015-01" db="EMBL/GenBank/DDBJ databases">
        <title>The Genome Sequence of Rhinocladiella mackenzie CBS 650.93.</title>
        <authorList>
            <consortium name="The Broad Institute Genomics Platform"/>
            <person name="Cuomo C."/>
            <person name="de Hoog S."/>
            <person name="Gorbushina A."/>
            <person name="Stielow B."/>
            <person name="Teixiera M."/>
            <person name="Abouelleil A."/>
            <person name="Chapman S.B."/>
            <person name="Priest M."/>
            <person name="Young S.K."/>
            <person name="Wortman J."/>
            <person name="Nusbaum C."/>
            <person name="Birren B."/>
        </authorList>
    </citation>
    <scope>NUCLEOTIDE SEQUENCE [LARGE SCALE GENOMIC DNA]</scope>
    <source>
        <strain evidence="7 8">CBS 650.93</strain>
    </source>
</reference>
<dbReference type="SMART" id="SM00212">
    <property type="entry name" value="UBCc"/>
    <property type="match status" value="1"/>
</dbReference>
<dbReference type="InterPro" id="IPR000608">
    <property type="entry name" value="UBC"/>
</dbReference>
<dbReference type="Proteomes" id="UP000053617">
    <property type="component" value="Unassembled WGS sequence"/>
</dbReference>
<feature type="region of interest" description="Disordered" evidence="3">
    <location>
        <begin position="1240"/>
        <end position="1265"/>
    </location>
</feature>
<dbReference type="PROSITE" id="PS50127">
    <property type="entry name" value="UBC_2"/>
    <property type="match status" value="1"/>
</dbReference>
<dbReference type="GO" id="GO:0016567">
    <property type="term" value="P:protein ubiquitination"/>
    <property type="evidence" value="ECO:0007669"/>
    <property type="project" value="InterPro"/>
</dbReference>
<dbReference type="OrthoDB" id="4135107at2759"/>
<dbReference type="GO" id="GO:0003755">
    <property type="term" value="F:peptidyl-prolyl cis-trans isomerase activity"/>
    <property type="evidence" value="ECO:0007669"/>
    <property type="project" value="UniProtKB-KW"/>
</dbReference>
<protein>
    <recommendedName>
        <fullName evidence="1">peptidylprolyl isomerase</fullName>
        <ecNumber evidence="1">5.2.1.8</ecNumber>
    </recommendedName>
</protein>
<evidence type="ECO:0000259" key="4">
    <source>
        <dbReference type="PROSITE" id="PS50127"/>
    </source>
</evidence>
<dbReference type="STRING" id="1442369.A0A0D2JA50"/>
<dbReference type="CDD" id="cd00198">
    <property type="entry name" value="vWFA"/>
    <property type="match status" value="1"/>
</dbReference>
<dbReference type="VEuPathDB" id="FungiDB:Z518_03964"/>
<dbReference type="InterPro" id="IPR016135">
    <property type="entry name" value="UBQ-conjugating_enzyme/RWD"/>
</dbReference>
<dbReference type="Gene3D" id="3.40.50.410">
    <property type="entry name" value="von Willebrand factor, type A domain"/>
    <property type="match status" value="1"/>
</dbReference>
<sequence>MAPYKIVLIPPKGDRLDLVLPFDGSSTFQDLTAAVIRRASKYCSLPSNIRQDHLKLCLGSEEGFLVDPEDVVQDVITTSDVLFIVFFDGPSGRISAQFKDDDLSSAEHALQIRVVTPEIAERNLETRHMTSLQEGRHYPPSTTLAQLKSDIAHHLHLPSVPSDDSWEKMECNCKLAELLVKRGIWEKITCNGHTMFSCAFQYSAPTADRNCAKCSQPLATHTTMYDGGICQAYVLRRIDLPCGHTIHSKCLSAGEDFDCPQSCYSTNQPQPLSSRHLLVVSGHGNVERLEMTSNHHSALMGRLTERFGENFTDEKAVFYKGGFGDENMYTRLPVVAVCSSHRHKHDSDTIPAGENLCRVKLDLHTIEGPINTANLNLTMKDMRLADLAVNGVLTIYAVHWTSTGSEKHAKSQDAMFTAASHWKLPTVQSDRGMAAALASLRVFAHIIGSEDFDDVRQNEILKAVHLLTRFPPAVRATHILMDGKTLQSNESAALVQSLAAVAEELIPLSLIGSDVRRRLEGARLVLGLILHRVRKAETVKGETMNSASTSSSKFPYIAAYHTIDLRDIKTLEPVTNPVLTNFGLADRSVFNALSASSALKHSPSCYLTDCSEDDSRRIRVALLYGGVALETPYYEADAVSAALELHTASASSSLDLKELSADIPYLASLCEETKLVVVAPRHLSNARAPCLTLDRHGNMAVYTGRAACAAPGHDHAVFRPLTGVEENADVNIVTQLLEPILRAREQDGTNVFDLFSATYRRKDATPTELVVFCVDCSYSMNGSSDFAELNDDDSLPSSSTVDGDVVLDDEDDTDVTLEEIKSWVCDHEAYEDILHIVHHYPQSRTRDAAQEVIEYLRGITSRHLANLAQKQRGISRWATSTYSRNNTSARQEMNSLRRTLTGLNVHEQSLCDFLIFTARNPHFESKEFRWLYGDDLPSAPTSEEDQNAVDMGDFCVIPQEFICPISQVVFEDPVDTSDGFTFDRKAIERWYRIRRSSPLSGLPIENITLRHKQVLANQIKSWVRAEDVMESLSSTPKRTRLSMRQSKTVIDFVAPTVRFTRQVPATATLLDLHKIAFRGMRGLYPRFSLYVGGTYLPSSEENMVRRGVSGNQTITISPNHTPTAENPGALGGSEEMCLIRVYRGGRFSGAKFNFWVPLHSEFTMTLILFRNWRYLVQCKARPYSNHDMTVWSGLRDGGDNACIGHDQDAWASLSSLLRDLSRTEIKENEALFESLSDSARNRNAPHANHSFSGTGQPNRETSGDGQYRRCRVLKVSLYDYVDPEIHEQQKLAKQKTLTRLAVTKQVFSAFINRLIAYNFPTNVGLVTFGTDTKISQKLTDVIENFRQAVDRMDANGNTVLWDAIDLAADHLVEVGRSYGTIKKRIICLSDGEDTSSGKKVEDVCRRLAQQEIVVDSVCIGEEDNSELRTLSYRTGGYKFVPNSIEEASALCELEPVLSIHERPPVSRPTHQWFSQSTRHAIPDPVTRDQYPARKTHKNLNDTFVRIGRFENTVHRRLRESSSSSGSSTWSRRLLLEIRDIATHPHPSYDVYVSENNMGFWKIVLQGPSESAYASGAFILYLDMGEDYPRRPPSGRFVTPIFHPNVNRHGRICHSIFDRNWTVDTSNKQVLDTVFSLLLVPEFTDPINTIVTLNYYWDEVAFREEVQKHIEKHANKSRSELGRDIVGE</sequence>
<dbReference type="Gene3D" id="3.10.110.10">
    <property type="entry name" value="Ubiquitin Conjugating Enzyme"/>
    <property type="match status" value="1"/>
</dbReference>
<evidence type="ECO:0000259" key="5">
    <source>
        <dbReference type="PROSITE" id="PS50234"/>
    </source>
</evidence>
<feature type="domain" description="UBC core" evidence="4">
    <location>
        <begin position="1528"/>
        <end position="1674"/>
    </location>
</feature>
<keyword evidence="8" id="KW-1185">Reference proteome</keyword>
<name>A0A0D2JA50_9EURO</name>
<gene>
    <name evidence="7" type="ORF">Z518_03964</name>
</gene>
<dbReference type="Pfam" id="PF00179">
    <property type="entry name" value="UQ_con"/>
    <property type="match status" value="1"/>
</dbReference>
<dbReference type="PROSITE" id="PS50234">
    <property type="entry name" value="VWFA"/>
    <property type="match status" value="1"/>
</dbReference>
<dbReference type="CDD" id="cd16655">
    <property type="entry name" value="RING-Ubox_WDSUB1-like"/>
    <property type="match status" value="1"/>
</dbReference>
<dbReference type="RefSeq" id="XP_013273126.1">
    <property type="nucleotide sequence ID" value="XM_013417672.1"/>
</dbReference>
<dbReference type="SUPFAM" id="SSF54495">
    <property type="entry name" value="UBC-like"/>
    <property type="match status" value="1"/>
</dbReference>
<dbReference type="Pfam" id="PF04564">
    <property type="entry name" value="U-box"/>
    <property type="match status" value="1"/>
</dbReference>
<organism evidence="7 8">
    <name type="scientific">Rhinocladiella mackenziei CBS 650.93</name>
    <dbReference type="NCBI Taxonomy" id="1442369"/>
    <lineage>
        <taxon>Eukaryota</taxon>
        <taxon>Fungi</taxon>
        <taxon>Dikarya</taxon>
        <taxon>Ascomycota</taxon>
        <taxon>Pezizomycotina</taxon>
        <taxon>Eurotiomycetes</taxon>
        <taxon>Chaetothyriomycetidae</taxon>
        <taxon>Chaetothyriales</taxon>
        <taxon>Herpotrichiellaceae</taxon>
        <taxon>Rhinocladiella</taxon>
    </lineage>
</organism>
<evidence type="ECO:0000313" key="7">
    <source>
        <dbReference type="EMBL" id="KIX05990.1"/>
    </source>
</evidence>
<proteinExistence type="predicted"/>
<accession>A0A0D2JA50</accession>
<dbReference type="SUPFAM" id="SSF53300">
    <property type="entry name" value="vWA-like"/>
    <property type="match status" value="1"/>
</dbReference>
<keyword evidence="2" id="KW-0697">Rotamase</keyword>
<evidence type="ECO:0000256" key="2">
    <source>
        <dbReference type="ARBA" id="ARBA00023110"/>
    </source>
</evidence>
<dbReference type="SMART" id="SM00327">
    <property type="entry name" value="VWA"/>
    <property type="match status" value="1"/>
</dbReference>
<dbReference type="SUPFAM" id="SSF57850">
    <property type="entry name" value="RING/U-box"/>
    <property type="match status" value="1"/>
</dbReference>
<evidence type="ECO:0000256" key="3">
    <source>
        <dbReference type="SAM" id="MobiDB-lite"/>
    </source>
</evidence>
<dbReference type="EMBL" id="KN847477">
    <property type="protein sequence ID" value="KIX05990.1"/>
    <property type="molecule type" value="Genomic_DNA"/>
</dbReference>
<dbReference type="Pfam" id="PF00092">
    <property type="entry name" value="VWA"/>
    <property type="match status" value="1"/>
</dbReference>
<evidence type="ECO:0000256" key="1">
    <source>
        <dbReference type="ARBA" id="ARBA00013194"/>
    </source>
</evidence>
<feature type="domain" description="VWFA" evidence="5">
    <location>
        <begin position="1285"/>
        <end position="1457"/>
    </location>
</feature>
<dbReference type="HOGENOM" id="CLU_003600_0_0_1"/>
<evidence type="ECO:0000259" key="6">
    <source>
        <dbReference type="PROSITE" id="PS51698"/>
    </source>
</evidence>
<dbReference type="InterPro" id="IPR036465">
    <property type="entry name" value="vWFA_dom_sf"/>
</dbReference>
<dbReference type="InterPro" id="IPR013083">
    <property type="entry name" value="Znf_RING/FYVE/PHD"/>
</dbReference>
<dbReference type="Gene3D" id="3.30.40.10">
    <property type="entry name" value="Zinc/RING finger domain, C3HC4 (zinc finger)"/>
    <property type="match status" value="1"/>
</dbReference>
<dbReference type="GeneID" id="25292035"/>